<name>A0A8T2RMT5_CERRI</name>
<organism evidence="1 2">
    <name type="scientific">Ceratopteris richardii</name>
    <name type="common">Triangle waterfern</name>
    <dbReference type="NCBI Taxonomy" id="49495"/>
    <lineage>
        <taxon>Eukaryota</taxon>
        <taxon>Viridiplantae</taxon>
        <taxon>Streptophyta</taxon>
        <taxon>Embryophyta</taxon>
        <taxon>Tracheophyta</taxon>
        <taxon>Polypodiopsida</taxon>
        <taxon>Polypodiidae</taxon>
        <taxon>Polypodiales</taxon>
        <taxon>Pteridineae</taxon>
        <taxon>Pteridaceae</taxon>
        <taxon>Parkerioideae</taxon>
        <taxon>Ceratopteris</taxon>
    </lineage>
</organism>
<proteinExistence type="predicted"/>
<dbReference type="Proteomes" id="UP000825935">
    <property type="component" value="Chromosome 26"/>
</dbReference>
<evidence type="ECO:0000313" key="2">
    <source>
        <dbReference type="Proteomes" id="UP000825935"/>
    </source>
</evidence>
<reference evidence="1" key="1">
    <citation type="submission" date="2021-08" db="EMBL/GenBank/DDBJ databases">
        <title>WGS assembly of Ceratopteris richardii.</title>
        <authorList>
            <person name="Marchant D.B."/>
            <person name="Chen G."/>
            <person name="Jenkins J."/>
            <person name="Shu S."/>
            <person name="Leebens-Mack J."/>
            <person name="Grimwood J."/>
            <person name="Schmutz J."/>
            <person name="Soltis P."/>
            <person name="Soltis D."/>
            <person name="Chen Z.-H."/>
        </authorList>
    </citation>
    <scope>NUCLEOTIDE SEQUENCE</scope>
    <source>
        <strain evidence="1">Whitten #5841</strain>
        <tissue evidence="1">Leaf</tissue>
    </source>
</reference>
<protein>
    <submittedName>
        <fullName evidence="1">Uncharacterized protein</fullName>
    </submittedName>
</protein>
<accession>A0A8T2RMT5</accession>
<dbReference type="EMBL" id="CM035431">
    <property type="protein sequence ID" value="KAH7297291.1"/>
    <property type="molecule type" value="Genomic_DNA"/>
</dbReference>
<gene>
    <name evidence="1" type="ORF">KP509_26G064300</name>
</gene>
<sequence>MVKLHQRTSCTARRWTCPRKEKRTLSIRRLTKLPRREHFCSISGLSVATLKLRGLLCDELTNILQQTDCMGISVLCEEYSYYVRFLKRIAHSRMKPLFYILNI</sequence>
<evidence type="ECO:0000313" key="1">
    <source>
        <dbReference type="EMBL" id="KAH7297291.1"/>
    </source>
</evidence>
<dbReference type="AlphaFoldDB" id="A0A8T2RMT5"/>
<keyword evidence="2" id="KW-1185">Reference proteome</keyword>
<comment type="caution">
    <text evidence="1">The sequence shown here is derived from an EMBL/GenBank/DDBJ whole genome shotgun (WGS) entry which is preliminary data.</text>
</comment>